<dbReference type="InterPro" id="IPR037171">
    <property type="entry name" value="NagB/RpiA_transferase-like"/>
</dbReference>
<name>A0ABX0UB69_9FLAO</name>
<dbReference type="RefSeq" id="WP_167189390.1">
    <property type="nucleotide sequence ID" value="NZ_JAASQL010000004.1"/>
</dbReference>
<evidence type="ECO:0000256" key="1">
    <source>
        <dbReference type="ARBA" id="ARBA00010638"/>
    </source>
</evidence>
<dbReference type="PANTHER" id="PTHR23407">
    <property type="entry name" value="ATPASE INHIBITOR/5-FORMYLTETRAHYDROFOLATE CYCLO-LIGASE"/>
    <property type="match status" value="1"/>
</dbReference>
<dbReference type="NCBIfam" id="TIGR02727">
    <property type="entry name" value="MTHFS_bact"/>
    <property type="match status" value="1"/>
</dbReference>
<dbReference type="EC" id="6.3.3.2" evidence="4"/>
<reference evidence="5 6" key="1">
    <citation type="submission" date="2020-03" db="EMBL/GenBank/DDBJ databases">
        <title>Genomic Encyclopedia of Type Strains, Phase IV (KMG-IV): sequencing the most valuable type-strain genomes for metagenomic binning, comparative biology and taxonomic classification.</title>
        <authorList>
            <person name="Goeker M."/>
        </authorList>
    </citation>
    <scope>NUCLEOTIDE SEQUENCE [LARGE SCALE GENOMIC DNA]</scope>
    <source>
        <strain evidence="5 6">DSM 101599</strain>
    </source>
</reference>
<comment type="caution">
    <text evidence="5">The sequence shown here is derived from an EMBL/GenBank/DDBJ whole genome shotgun (WGS) entry which is preliminary data.</text>
</comment>
<evidence type="ECO:0000313" key="6">
    <source>
        <dbReference type="Proteomes" id="UP000745859"/>
    </source>
</evidence>
<dbReference type="EMBL" id="JAASQL010000004">
    <property type="protein sequence ID" value="NIJ46063.1"/>
    <property type="molecule type" value="Genomic_DNA"/>
</dbReference>
<dbReference type="Gene3D" id="3.40.50.10420">
    <property type="entry name" value="NagB/RpiA/CoA transferase-like"/>
    <property type="match status" value="1"/>
</dbReference>
<keyword evidence="5" id="KW-0436">Ligase</keyword>
<evidence type="ECO:0000256" key="3">
    <source>
        <dbReference type="ARBA" id="ARBA00022840"/>
    </source>
</evidence>
<gene>
    <name evidence="5" type="ORF">FHR24_002541</name>
</gene>
<dbReference type="InterPro" id="IPR002698">
    <property type="entry name" value="FTHF_cligase"/>
</dbReference>
<dbReference type="InterPro" id="IPR024185">
    <property type="entry name" value="FTHF_cligase-like_sf"/>
</dbReference>
<dbReference type="Proteomes" id="UP000745859">
    <property type="component" value="Unassembled WGS sequence"/>
</dbReference>
<comment type="cofactor">
    <cofactor evidence="4">
        <name>Mg(2+)</name>
        <dbReference type="ChEBI" id="CHEBI:18420"/>
    </cofactor>
</comment>
<dbReference type="PANTHER" id="PTHR23407:SF1">
    <property type="entry name" value="5-FORMYLTETRAHYDROFOLATE CYCLO-LIGASE"/>
    <property type="match status" value="1"/>
</dbReference>
<evidence type="ECO:0000256" key="4">
    <source>
        <dbReference type="RuleBase" id="RU361279"/>
    </source>
</evidence>
<organism evidence="5 6">
    <name type="scientific">Wenyingzhuangia heitensis</name>
    <dbReference type="NCBI Taxonomy" id="1487859"/>
    <lineage>
        <taxon>Bacteria</taxon>
        <taxon>Pseudomonadati</taxon>
        <taxon>Bacteroidota</taxon>
        <taxon>Flavobacteriia</taxon>
        <taxon>Flavobacteriales</taxon>
        <taxon>Flavobacteriaceae</taxon>
        <taxon>Wenyingzhuangia</taxon>
    </lineage>
</organism>
<comment type="similarity">
    <text evidence="1 4">Belongs to the 5-formyltetrahydrofolate cyclo-ligase family.</text>
</comment>
<keyword evidence="6" id="KW-1185">Reference proteome</keyword>
<proteinExistence type="inferred from homology"/>
<evidence type="ECO:0000256" key="2">
    <source>
        <dbReference type="ARBA" id="ARBA00022741"/>
    </source>
</evidence>
<sequence>MTKKELRKKYKKLRATLSSDEITSITLQIANQLLKAPIWNKTYYHLFLSIVDLKEIDTDQILHVLFARNKEVVVSKSDFIKNTLSHFLLTENTKFVINSYGIPEPQNGLSVPEDNIDVVFVPLLAFDISGNRVGYGKGFYDDFLSKCKSDVLKVGLSFYEAEEQIEDVYLGDIPLDYCITPHKIYQFNES</sequence>
<evidence type="ECO:0000313" key="5">
    <source>
        <dbReference type="EMBL" id="NIJ46063.1"/>
    </source>
</evidence>
<dbReference type="GO" id="GO:0030272">
    <property type="term" value="F:5-formyltetrahydrofolate cyclo-ligase activity"/>
    <property type="evidence" value="ECO:0007669"/>
    <property type="project" value="UniProtKB-EC"/>
</dbReference>
<dbReference type="Pfam" id="PF01812">
    <property type="entry name" value="5-FTHF_cyc-lig"/>
    <property type="match status" value="1"/>
</dbReference>
<dbReference type="SUPFAM" id="SSF100950">
    <property type="entry name" value="NagB/RpiA/CoA transferase-like"/>
    <property type="match status" value="1"/>
</dbReference>
<keyword evidence="2 4" id="KW-0547">Nucleotide-binding</keyword>
<protein>
    <recommendedName>
        <fullName evidence="4">5-formyltetrahydrofolate cyclo-ligase</fullName>
        <ecNumber evidence="4">6.3.3.2</ecNumber>
    </recommendedName>
</protein>
<keyword evidence="3 4" id="KW-0067">ATP-binding</keyword>
<dbReference type="PIRSF" id="PIRSF006806">
    <property type="entry name" value="FTHF_cligase"/>
    <property type="match status" value="1"/>
</dbReference>
<accession>A0ABX0UB69</accession>
<comment type="catalytic activity">
    <reaction evidence="4">
        <text>(6S)-5-formyl-5,6,7,8-tetrahydrofolate + ATP = (6R)-5,10-methenyltetrahydrofolate + ADP + phosphate</text>
        <dbReference type="Rhea" id="RHEA:10488"/>
        <dbReference type="ChEBI" id="CHEBI:30616"/>
        <dbReference type="ChEBI" id="CHEBI:43474"/>
        <dbReference type="ChEBI" id="CHEBI:57455"/>
        <dbReference type="ChEBI" id="CHEBI:57457"/>
        <dbReference type="ChEBI" id="CHEBI:456216"/>
        <dbReference type="EC" id="6.3.3.2"/>
    </reaction>
</comment>
<keyword evidence="4" id="KW-0479">Metal-binding</keyword>
<keyword evidence="4" id="KW-0460">Magnesium</keyword>